<protein>
    <submittedName>
        <fullName evidence="1">Uncharacterized protein</fullName>
    </submittedName>
</protein>
<dbReference type="Proteomes" id="UP000616201">
    <property type="component" value="Unassembled WGS sequence"/>
</dbReference>
<dbReference type="RefSeq" id="WP_196936224.1">
    <property type="nucleotide sequence ID" value="NZ_MU158698.1"/>
</dbReference>
<keyword evidence="2" id="KW-1185">Reference proteome</keyword>
<dbReference type="EMBL" id="PRDK01000006">
    <property type="protein sequence ID" value="MBE8714518.1"/>
    <property type="molecule type" value="Genomic_DNA"/>
</dbReference>
<evidence type="ECO:0000313" key="1">
    <source>
        <dbReference type="EMBL" id="MBE8714518.1"/>
    </source>
</evidence>
<accession>A0A928UWY5</accession>
<name>A0A928UWY5_9SPHI</name>
<reference evidence="1" key="1">
    <citation type="submission" date="2018-02" db="EMBL/GenBank/DDBJ databases">
        <authorList>
            <person name="Vasarhelyi B.M."/>
            <person name="Deshmukh S."/>
            <person name="Balint B."/>
            <person name="Kukolya J."/>
        </authorList>
    </citation>
    <scope>NUCLEOTIDE SEQUENCE</scope>
    <source>
        <strain evidence="1">KB22</strain>
    </source>
</reference>
<evidence type="ECO:0000313" key="2">
    <source>
        <dbReference type="Proteomes" id="UP000616201"/>
    </source>
</evidence>
<organism evidence="1 2">
    <name type="scientific">Sphingobacterium hungaricum</name>
    <dbReference type="NCBI Taxonomy" id="2082723"/>
    <lineage>
        <taxon>Bacteria</taxon>
        <taxon>Pseudomonadati</taxon>
        <taxon>Bacteroidota</taxon>
        <taxon>Sphingobacteriia</taxon>
        <taxon>Sphingobacteriales</taxon>
        <taxon>Sphingobacteriaceae</taxon>
        <taxon>Sphingobacterium</taxon>
    </lineage>
</organism>
<dbReference type="AlphaFoldDB" id="A0A928UWY5"/>
<gene>
    <name evidence="1" type="ORF">C4F49_12585</name>
</gene>
<comment type="caution">
    <text evidence="1">The sequence shown here is derived from an EMBL/GenBank/DDBJ whole genome shotgun (WGS) entry which is preliminary data.</text>
</comment>
<sequence length="275" mass="29187">MGTATTKVIPFTVASNKKTATTGSVKICHPTITSLSIPSMRIVSQTSDKTATPAAITGIAINPGMKYTLNGAIERKPIVVGTTSWAPAKLMYNGASTTKKYYFAAAQNSSSTYWNPYTLVPTTSNAANPKYSEATDPCTLVTTHGGNWILPSDADRITLTTLTNSSSTNSVNSDGITLTGFSGVFIGTPTVPTVSTQVDNYFFIYRAGYVTGTAAPVTNVGRYWTKTIPDGTGAYPSNSYRYFNVQASPTKSLSEGTGVSASSNLHYTIRCVKRT</sequence>
<proteinExistence type="predicted"/>